<dbReference type="RefSeq" id="WP_068107809.1">
    <property type="nucleotide sequence ID" value="NZ_CP015079.1"/>
</dbReference>
<name>A0A1A9GHX0_9ACTN</name>
<dbReference type="GO" id="GO:0005886">
    <property type="term" value="C:plasma membrane"/>
    <property type="evidence" value="ECO:0007669"/>
    <property type="project" value="UniProtKB-SubCell"/>
</dbReference>
<dbReference type="InterPro" id="IPR002293">
    <property type="entry name" value="AA/rel_permease1"/>
</dbReference>
<keyword evidence="8" id="KW-1185">Reference proteome</keyword>
<feature type="transmembrane region" description="Helical" evidence="6">
    <location>
        <begin position="434"/>
        <end position="452"/>
    </location>
</feature>
<evidence type="ECO:0000256" key="4">
    <source>
        <dbReference type="ARBA" id="ARBA00022989"/>
    </source>
</evidence>
<keyword evidence="2" id="KW-1003">Cell membrane</keyword>
<proteinExistence type="predicted"/>
<organism evidence="7 8">
    <name type="scientific">Nocardioides dokdonensis FR1436</name>
    <dbReference type="NCBI Taxonomy" id="1300347"/>
    <lineage>
        <taxon>Bacteria</taxon>
        <taxon>Bacillati</taxon>
        <taxon>Actinomycetota</taxon>
        <taxon>Actinomycetes</taxon>
        <taxon>Propionibacteriales</taxon>
        <taxon>Nocardioidaceae</taxon>
        <taxon>Nocardioides</taxon>
    </lineage>
</organism>
<sequence>MGHTDSADSNFTRVLGRWDVLAVAFGAMIGFGWIVLTGGFLQDAGTLGAALAFVVGGIIMALVGLTYAELVSAMPQAGGEHNYVLRGLGSRSAFVCSWSLVLGYISVVAFEAVALPQTVLFLAPDMLAGKLWTVAGYEVYASWVAVGVVGALVITALNYVGVRPAAVFQTFAVAFLLVVGALLVFGSFIGGDTDNMTPLFNDGAGGVLAVLVAVPFLFVGFDVIPQSAEEINLPFKQIGKLVVVSVLAAASFYVLVMLTVGSSLPMDVLAGSELSAADGMAALWSSETMGDVLVVGGIAGILTSWNGFMIGASRLLYAMATSGMVPSWFGKMHPSYRTPSNAILFVGGLSIVAPLFGRQMLVWLVDAGGFVIVIAFFFVTVTFVLLRSREPEMERPFRVSGGSGVGVAAAVLTFGLGILFMPGMPAALVWPYEWLILIVWWGAGAVLMLRLPRVGPGPDAERQLVEAVRTRSSRD</sequence>
<feature type="transmembrane region" description="Helical" evidence="6">
    <location>
        <begin position="92"/>
        <end position="120"/>
    </location>
</feature>
<feature type="transmembrane region" description="Helical" evidence="6">
    <location>
        <begin position="47"/>
        <end position="71"/>
    </location>
</feature>
<dbReference type="PANTHER" id="PTHR42770:SF7">
    <property type="entry name" value="MEMBRANE PROTEIN"/>
    <property type="match status" value="1"/>
</dbReference>
<evidence type="ECO:0000256" key="5">
    <source>
        <dbReference type="ARBA" id="ARBA00023136"/>
    </source>
</evidence>
<feature type="transmembrane region" description="Helical" evidence="6">
    <location>
        <begin position="338"/>
        <end position="356"/>
    </location>
</feature>
<feature type="transmembrane region" description="Helical" evidence="6">
    <location>
        <begin position="203"/>
        <end position="221"/>
    </location>
</feature>
<feature type="transmembrane region" description="Helical" evidence="6">
    <location>
        <begin position="241"/>
        <end position="264"/>
    </location>
</feature>
<dbReference type="Gene3D" id="1.20.1740.10">
    <property type="entry name" value="Amino acid/polyamine transporter I"/>
    <property type="match status" value="1"/>
</dbReference>
<keyword evidence="4 6" id="KW-1133">Transmembrane helix</keyword>
<evidence type="ECO:0000256" key="6">
    <source>
        <dbReference type="SAM" id="Phobius"/>
    </source>
</evidence>
<dbReference type="PIRSF" id="PIRSF006060">
    <property type="entry name" value="AA_transporter"/>
    <property type="match status" value="1"/>
</dbReference>
<feature type="transmembrane region" description="Helical" evidence="6">
    <location>
        <begin position="292"/>
        <end position="317"/>
    </location>
</feature>
<evidence type="ECO:0000256" key="3">
    <source>
        <dbReference type="ARBA" id="ARBA00022692"/>
    </source>
</evidence>
<dbReference type="InterPro" id="IPR050367">
    <property type="entry name" value="APC_superfamily"/>
</dbReference>
<gene>
    <name evidence="7" type="primary">yhdG_2</name>
    <name evidence="7" type="ORF">I601_1471</name>
</gene>
<accession>A0A1A9GHX0</accession>
<evidence type="ECO:0000313" key="7">
    <source>
        <dbReference type="EMBL" id="ANH37907.1"/>
    </source>
</evidence>
<feature type="transmembrane region" description="Helical" evidence="6">
    <location>
        <begin position="20"/>
        <end position="41"/>
    </location>
</feature>
<dbReference type="Pfam" id="PF13520">
    <property type="entry name" value="AA_permease_2"/>
    <property type="match status" value="1"/>
</dbReference>
<feature type="transmembrane region" description="Helical" evidence="6">
    <location>
        <begin position="140"/>
        <end position="160"/>
    </location>
</feature>
<dbReference type="AlphaFoldDB" id="A0A1A9GHX0"/>
<dbReference type="PANTHER" id="PTHR42770">
    <property type="entry name" value="AMINO ACID TRANSPORTER-RELATED"/>
    <property type="match status" value="1"/>
</dbReference>
<dbReference type="STRING" id="1300347.I601_1471"/>
<dbReference type="EMBL" id="CP015079">
    <property type="protein sequence ID" value="ANH37907.1"/>
    <property type="molecule type" value="Genomic_DNA"/>
</dbReference>
<keyword evidence="3 6" id="KW-0812">Transmembrane</keyword>
<evidence type="ECO:0000256" key="2">
    <source>
        <dbReference type="ARBA" id="ARBA00022475"/>
    </source>
</evidence>
<evidence type="ECO:0000256" key="1">
    <source>
        <dbReference type="ARBA" id="ARBA00004651"/>
    </source>
</evidence>
<feature type="transmembrane region" description="Helical" evidence="6">
    <location>
        <begin position="407"/>
        <end position="428"/>
    </location>
</feature>
<evidence type="ECO:0000313" key="8">
    <source>
        <dbReference type="Proteomes" id="UP000077868"/>
    </source>
</evidence>
<dbReference type="Proteomes" id="UP000077868">
    <property type="component" value="Chromosome"/>
</dbReference>
<feature type="transmembrane region" description="Helical" evidence="6">
    <location>
        <begin position="167"/>
        <end position="191"/>
    </location>
</feature>
<dbReference type="GO" id="GO:0022857">
    <property type="term" value="F:transmembrane transporter activity"/>
    <property type="evidence" value="ECO:0007669"/>
    <property type="project" value="InterPro"/>
</dbReference>
<dbReference type="PATRIC" id="fig|1300347.3.peg.1471"/>
<dbReference type="KEGG" id="ndk:I601_1471"/>
<protein>
    <submittedName>
        <fullName evidence="7">Putative amino acid permease YhdG</fullName>
    </submittedName>
</protein>
<feature type="transmembrane region" description="Helical" evidence="6">
    <location>
        <begin position="362"/>
        <end position="386"/>
    </location>
</feature>
<reference evidence="7 8" key="1">
    <citation type="submission" date="2016-03" db="EMBL/GenBank/DDBJ databases">
        <title>Complete genome sequence of a soil Actinobacterium, Nocardioides dokdonensis FR1436.</title>
        <authorList>
            <person name="Kwon S.-K."/>
            <person name="Kim K."/>
            <person name="Kim J.F."/>
        </authorList>
    </citation>
    <scope>NUCLEOTIDE SEQUENCE [LARGE SCALE GENOMIC DNA]</scope>
    <source>
        <strain evidence="7 8">FR1436</strain>
    </source>
</reference>
<comment type="subcellular location">
    <subcellularLocation>
        <location evidence="1">Cell membrane</location>
        <topology evidence="1">Multi-pass membrane protein</topology>
    </subcellularLocation>
</comment>
<keyword evidence="5 6" id="KW-0472">Membrane</keyword>